<dbReference type="AlphaFoldDB" id="A0AAE9YSG5"/>
<evidence type="ECO:0000256" key="1">
    <source>
        <dbReference type="ARBA" id="ARBA00004240"/>
    </source>
</evidence>
<comment type="similarity">
    <text evidence="2">Belongs to the glycosyltransferase 28 family.</text>
</comment>
<organism evidence="7 8">
    <name type="scientific">Thalassomonas actiniarum</name>
    <dbReference type="NCBI Taxonomy" id="485447"/>
    <lineage>
        <taxon>Bacteria</taxon>
        <taxon>Pseudomonadati</taxon>
        <taxon>Pseudomonadota</taxon>
        <taxon>Gammaproteobacteria</taxon>
        <taxon>Alteromonadales</taxon>
        <taxon>Colwelliaceae</taxon>
        <taxon>Thalassomonas</taxon>
    </lineage>
</organism>
<dbReference type="KEGG" id="tact:SG35_001955"/>
<dbReference type="Proteomes" id="UP000032568">
    <property type="component" value="Chromosome"/>
</dbReference>
<dbReference type="InterPro" id="IPR048097">
    <property type="entry name" value="Cps14G-like"/>
</dbReference>
<comment type="subcellular location">
    <subcellularLocation>
        <location evidence="1">Endoplasmic reticulum</location>
    </subcellularLocation>
</comment>
<dbReference type="PANTHER" id="PTHR12867">
    <property type="entry name" value="GLYCOSYL TRANSFERASE-RELATED"/>
    <property type="match status" value="1"/>
</dbReference>
<evidence type="ECO:0000313" key="8">
    <source>
        <dbReference type="Proteomes" id="UP000032568"/>
    </source>
</evidence>
<sequence>MIFVTVGTFYFDPLIKALDALVAKGVIKEKVICQIGKGRYEPSHCEYFRYTQEIEPYIAQADLVICHGGTGSVLNLLLEEKKFLAVANTELADDHQTEFLSALAKDVPISWIRDLNKLEQVLVGGNIQPLPLSEYDFFNYNLCSDLVDFIKA</sequence>
<name>A0AAE9YSG5_9GAMM</name>
<evidence type="ECO:0000256" key="4">
    <source>
        <dbReference type="ARBA" id="ARBA00022679"/>
    </source>
</evidence>
<evidence type="ECO:0000313" key="7">
    <source>
        <dbReference type="EMBL" id="WDD99468.1"/>
    </source>
</evidence>
<evidence type="ECO:0000259" key="6">
    <source>
        <dbReference type="Pfam" id="PF04101"/>
    </source>
</evidence>
<keyword evidence="3" id="KW-0328">Glycosyltransferase</keyword>
<dbReference type="InterPro" id="IPR039042">
    <property type="entry name" value="Alg13-like"/>
</dbReference>
<dbReference type="InterPro" id="IPR007235">
    <property type="entry name" value="Glyco_trans_28_C"/>
</dbReference>
<dbReference type="Gene3D" id="3.40.50.2000">
    <property type="entry name" value="Glycogen Phosphorylase B"/>
    <property type="match status" value="1"/>
</dbReference>
<gene>
    <name evidence="7" type="ORF">SG35_001955</name>
</gene>
<dbReference type="GO" id="GO:0006488">
    <property type="term" value="P:dolichol-linked oligosaccharide biosynthetic process"/>
    <property type="evidence" value="ECO:0007669"/>
    <property type="project" value="InterPro"/>
</dbReference>
<evidence type="ECO:0000256" key="5">
    <source>
        <dbReference type="ARBA" id="ARBA00022824"/>
    </source>
</evidence>
<dbReference type="EMBL" id="CP059735">
    <property type="protein sequence ID" value="WDD99468.1"/>
    <property type="molecule type" value="Genomic_DNA"/>
</dbReference>
<protein>
    <submittedName>
        <fullName evidence="7">Beta-1,4-galactosyltransferase</fullName>
    </submittedName>
</protein>
<evidence type="ECO:0000256" key="3">
    <source>
        <dbReference type="ARBA" id="ARBA00022676"/>
    </source>
</evidence>
<dbReference type="RefSeq" id="WP_053043195.1">
    <property type="nucleotide sequence ID" value="NZ_CP059735.1"/>
</dbReference>
<proteinExistence type="inferred from homology"/>
<dbReference type="PANTHER" id="PTHR12867:SF6">
    <property type="entry name" value="N-ACETYLGLUCOSAMINYLDIPHOSPHODOLICHOL N-ACETYLGLUCOSAMINYLTRANSFERASE"/>
    <property type="match status" value="1"/>
</dbReference>
<reference evidence="7 8" key="2">
    <citation type="journal article" date="2022" name="Mar. Drugs">
        <title>Bioassay-Guided Fractionation Leads to the Detection of Cholic Acid Generated by the Rare Thalassomonas sp.</title>
        <authorList>
            <person name="Pheiffer F."/>
            <person name="Schneider Y.K."/>
            <person name="Hansen E.H."/>
            <person name="Andersen J.H."/>
            <person name="Isaksson J."/>
            <person name="Busche T."/>
            <person name="R C."/>
            <person name="Kalinowski J."/>
            <person name="Zyl L.V."/>
            <person name="Trindade M."/>
        </authorList>
    </citation>
    <scope>NUCLEOTIDE SEQUENCE [LARGE SCALE GENOMIC DNA]</scope>
    <source>
        <strain evidence="7 8">A5K-106</strain>
    </source>
</reference>
<dbReference type="SUPFAM" id="SSF53756">
    <property type="entry name" value="UDP-Glycosyltransferase/glycogen phosphorylase"/>
    <property type="match status" value="1"/>
</dbReference>
<feature type="domain" description="Glycosyl transferase family 28 C-terminal" evidence="6">
    <location>
        <begin position="1"/>
        <end position="99"/>
    </location>
</feature>
<dbReference type="GO" id="GO:0016758">
    <property type="term" value="F:hexosyltransferase activity"/>
    <property type="evidence" value="ECO:0007669"/>
    <property type="project" value="InterPro"/>
</dbReference>
<dbReference type="Pfam" id="PF04101">
    <property type="entry name" value="Glyco_tran_28_C"/>
    <property type="match status" value="1"/>
</dbReference>
<keyword evidence="8" id="KW-1185">Reference proteome</keyword>
<evidence type="ECO:0000256" key="2">
    <source>
        <dbReference type="ARBA" id="ARBA00006962"/>
    </source>
</evidence>
<keyword evidence="5" id="KW-0256">Endoplasmic reticulum</keyword>
<keyword evidence="4" id="KW-0808">Transferase</keyword>
<reference evidence="7 8" key="1">
    <citation type="journal article" date="2015" name="Genome Announc.">
        <title>Draft Genome Sequences of Marine Isolates of Thalassomonas viridans and Thalassomonas actiniarum.</title>
        <authorList>
            <person name="Olonade I."/>
            <person name="van Zyl L.J."/>
            <person name="Trindade M."/>
        </authorList>
    </citation>
    <scope>NUCLEOTIDE SEQUENCE [LARGE SCALE GENOMIC DNA]</scope>
    <source>
        <strain evidence="7 8">A5K-106</strain>
    </source>
</reference>
<accession>A0AAE9YSG5</accession>
<dbReference type="NCBIfam" id="NF041548">
    <property type="entry name" value="PssE"/>
    <property type="match status" value="1"/>
</dbReference>